<dbReference type="PROSITE" id="PS50928">
    <property type="entry name" value="ABC_TM1"/>
    <property type="match status" value="1"/>
</dbReference>
<feature type="transmembrane region" description="Helical" evidence="7">
    <location>
        <begin position="112"/>
        <end position="131"/>
    </location>
</feature>
<feature type="transmembrane region" description="Helical" evidence="7">
    <location>
        <begin position="20"/>
        <end position="40"/>
    </location>
</feature>
<reference evidence="9 10" key="1">
    <citation type="submission" date="2016-10" db="EMBL/GenBank/DDBJ databases">
        <authorList>
            <person name="Varghese N."/>
            <person name="Submissions S."/>
        </authorList>
    </citation>
    <scope>NUCLEOTIDE SEQUENCE [LARGE SCALE GENOMIC DNA]</scope>
    <source>
        <strain evidence="9 10">DSM 16643</strain>
    </source>
</reference>
<protein>
    <submittedName>
        <fullName evidence="9">Peptide/nickel transport system permease protein</fullName>
    </submittedName>
</protein>
<dbReference type="SUPFAM" id="SSF161098">
    <property type="entry name" value="MetI-like"/>
    <property type="match status" value="1"/>
</dbReference>
<sequence>MIKINGKRLAKFLGLKAIRLLILLIVIAAISFIMIQLSPIDPVKAYLGQRLVSQEQLAIVGEYWGTNLSLGERVMGWLQTLASGSMGFSLIYRAPVTEVIIQKFTASFTLMLVSWVISAVVGFGLGVIAGAKEGTIIDKAIKTYCYILQSSPTFWIGLVILMVFSVYLRWFPIGLSVPIGQLSDTVTFWQWLYRLILPAFTLSIVGIASLTMYTRDKLISVKKSDYFLFSQARGESFWGIIKNHGIRNILIPAITVQFMSFNELFGGTILVEQVFAYPGIGQATVAAGLRSDVPLLLGIVLISATFVFVGNLLADVIYEYVDPRIRSENDE</sequence>
<feature type="transmembrane region" description="Helical" evidence="7">
    <location>
        <begin position="295"/>
        <end position="314"/>
    </location>
</feature>
<evidence type="ECO:0000259" key="8">
    <source>
        <dbReference type="PROSITE" id="PS50928"/>
    </source>
</evidence>
<dbReference type="RefSeq" id="WP_149732012.1">
    <property type="nucleotide sequence ID" value="NZ_FMXB01000010.1"/>
</dbReference>
<accession>A0A1G5WI28</accession>
<comment type="subcellular location">
    <subcellularLocation>
        <location evidence="1 7">Cell membrane</location>
        <topology evidence="1 7">Multi-pass membrane protein</topology>
    </subcellularLocation>
</comment>
<organism evidence="9 10">
    <name type="scientific">Methanobrevibacter millerae</name>
    <dbReference type="NCBI Taxonomy" id="230361"/>
    <lineage>
        <taxon>Archaea</taxon>
        <taxon>Methanobacteriati</taxon>
        <taxon>Methanobacteriota</taxon>
        <taxon>Methanomada group</taxon>
        <taxon>Methanobacteria</taxon>
        <taxon>Methanobacteriales</taxon>
        <taxon>Methanobacteriaceae</taxon>
        <taxon>Methanobrevibacter</taxon>
    </lineage>
</organism>
<keyword evidence="2 7" id="KW-0813">Transport</keyword>
<name>A0A1G5WI28_9EURY</name>
<evidence type="ECO:0000313" key="10">
    <source>
        <dbReference type="Proteomes" id="UP000323439"/>
    </source>
</evidence>
<feature type="transmembrane region" description="Helical" evidence="7">
    <location>
        <begin position="191"/>
        <end position="213"/>
    </location>
</feature>
<dbReference type="PANTHER" id="PTHR43163">
    <property type="entry name" value="DIPEPTIDE TRANSPORT SYSTEM PERMEASE PROTEIN DPPB-RELATED"/>
    <property type="match status" value="1"/>
</dbReference>
<dbReference type="Gene3D" id="1.10.3720.10">
    <property type="entry name" value="MetI-like"/>
    <property type="match status" value="1"/>
</dbReference>
<evidence type="ECO:0000256" key="5">
    <source>
        <dbReference type="ARBA" id="ARBA00022989"/>
    </source>
</evidence>
<dbReference type="EMBL" id="FMXB01000010">
    <property type="protein sequence ID" value="SDA57818.1"/>
    <property type="molecule type" value="Genomic_DNA"/>
</dbReference>
<evidence type="ECO:0000313" key="9">
    <source>
        <dbReference type="EMBL" id="SDA57818.1"/>
    </source>
</evidence>
<dbReference type="PANTHER" id="PTHR43163:SF9">
    <property type="entry name" value="ABC TRANSPORTER PERMEASE PROTEIN"/>
    <property type="match status" value="1"/>
</dbReference>
<dbReference type="AlphaFoldDB" id="A0A1G5WI28"/>
<keyword evidence="4 7" id="KW-0812">Transmembrane</keyword>
<evidence type="ECO:0000256" key="6">
    <source>
        <dbReference type="ARBA" id="ARBA00023136"/>
    </source>
</evidence>
<keyword evidence="6 7" id="KW-0472">Membrane</keyword>
<comment type="similarity">
    <text evidence="7">Belongs to the binding-protein-dependent transport system permease family.</text>
</comment>
<evidence type="ECO:0000256" key="2">
    <source>
        <dbReference type="ARBA" id="ARBA00022448"/>
    </source>
</evidence>
<evidence type="ECO:0000256" key="1">
    <source>
        <dbReference type="ARBA" id="ARBA00004651"/>
    </source>
</evidence>
<feature type="domain" description="ABC transmembrane type-1" evidence="8">
    <location>
        <begin position="104"/>
        <end position="318"/>
    </location>
</feature>
<feature type="transmembrane region" description="Helical" evidence="7">
    <location>
        <begin position="152"/>
        <end position="171"/>
    </location>
</feature>
<keyword evidence="3" id="KW-1003">Cell membrane</keyword>
<dbReference type="OrthoDB" id="44105at2157"/>
<evidence type="ECO:0000256" key="4">
    <source>
        <dbReference type="ARBA" id="ARBA00022692"/>
    </source>
</evidence>
<evidence type="ECO:0000256" key="7">
    <source>
        <dbReference type="RuleBase" id="RU363032"/>
    </source>
</evidence>
<dbReference type="Proteomes" id="UP000323439">
    <property type="component" value="Unassembled WGS sequence"/>
</dbReference>
<gene>
    <name evidence="9" type="ORF">SAMN02910315_01441</name>
</gene>
<dbReference type="InterPro" id="IPR035906">
    <property type="entry name" value="MetI-like_sf"/>
</dbReference>
<dbReference type="Pfam" id="PF00528">
    <property type="entry name" value="BPD_transp_1"/>
    <property type="match status" value="1"/>
</dbReference>
<proteinExistence type="inferred from homology"/>
<keyword evidence="10" id="KW-1185">Reference proteome</keyword>
<keyword evidence="5 7" id="KW-1133">Transmembrane helix</keyword>
<dbReference type="GO" id="GO:0005886">
    <property type="term" value="C:plasma membrane"/>
    <property type="evidence" value="ECO:0007669"/>
    <property type="project" value="UniProtKB-SubCell"/>
</dbReference>
<evidence type="ECO:0000256" key="3">
    <source>
        <dbReference type="ARBA" id="ARBA00022475"/>
    </source>
</evidence>
<dbReference type="GO" id="GO:0055085">
    <property type="term" value="P:transmembrane transport"/>
    <property type="evidence" value="ECO:0007669"/>
    <property type="project" value="InterPro"/>
</dbReference>
<dbReference type="InterPro" id="IPR000515">
    <property type="entry name" value="MetI-like"/>
</dbReference>